<keyword evidence="2" id="KW-1185">Reference proteome</keyword>
<reference evidence="1" key="1">
    <citation type="submission" date="2021-02" db="EMBL/GenBank/DDBJ databases">
        <title>Neisseriaceae sp. 26B isolated from the cloaca of a Common Toad-headed Turtle (Mesoclemmys nasuta).</title>
        <authorList>
            <person name="Spergser J."/>
            <person name="Busse H.-J."/>
        </authorList>
    </citation>
    <scope>NUCLEOTIDE SEQUENCE</scope>
    <source>
        <strain evidence="1">26B</strain>
    </source>
</reference>
<evidence type="ECO:0000313" key="2">
    <source>
        <dbReference type="Proteomes" id="UP000653156"/>
    </source>
</evidence>
<name>A0A892ZP15_9NEIS</name>
<organism evidence="1 2">
    <name type="scientific">Paralysiella testudinis</name>
    <dbReference type="NCBI Taxonomy" id="2809020"/>
    <lineage>
        <taxon>Bacteria</taxon>
        <taxon>Pseudomonadati</taxon>
        <taxon>Pseudomonadota</taxon>
        <taxon>Betaproteobacteria</taxon>
        <taxon>Neisseriales</taxon>
        <taxon>Neisseriaceae</taxon>
        <taxon>Paralysiella</taxon>
    </lineage>
</organism>
<dbReference type="Proteomes" id="UP000653156">
    <property type="component" value="Chromosome"/>
</dbReference>
<dbReference type="KEGG" id="ptes:JQU52_04025"/>
<dbReference type="RefSeq" id="WP_230339853.1">
    <property type="nucleotide sequence ID" value="NZ_CP069798.1"/>
</dbReference>
<sequence>MEEKDLPQDNCATYAGHQKVMYATRNGHYVKAVSTGWQDEAFATEQAVGNLRAQADAARAAVVAGTHSPLYYCMHAFRHDEVSLAQAVGLFRWQVRRHFRPAVFARLSDKMLARYAQALQLDVAAFRQPFEPAKLCPPGWE</sequence>
<accession>A0A892ZP15</accession>
<evidence type="ECO:0000313" key="1">
    <source>
        <dbReference type="EMBL" id="QRQ82569.1"/>
    </source>
</evidence>
<dbReference type="AlphaFoldDB" id="A0A892ZP15"/>
<gene>
    <name evidence="1" type="ORF">JQU52_04025</name>
</gene>
<protein>
    <submittedName>
        <fullName evidence="1">Uncharacterized protein</fullName>
    </submittedName>
</protein>
<dbReference type="EMBL" id="CP069798">
    <property type="protein sequence ID" value="QRQ82569.1"/>
    <property type="molecule type" value="Genomic_DNA"/>
</dbReference>
<proteinExistence type="predicted"/>